<dbReference type="CDD" id="cd00845">
    <property type="entry name" value="MPP_UshA_N_like"/>
    <property type="match status" value="1"/>
</dbReference>
<keyword evidence="1" id="KW-0732">Signal</keyword>
<evidence type="ECO:0000259" key="5">
    <source>
        <dbReference type="Pfam" id="PF02872"/>
    </source>
</evidence>
<evidence type="ECO:0000256" key="3">
    <source>
        <dbReference type="SAM" id="Phobius"/>
    </source>
</evidence>
<evidence type="ECO:0000256" key="1">
    <source>
        <dbReference type="ARBA" id="ARBA00022729"/>
    </source>
</evidence>
<dbReference type="EMBL" id="DSUH01000356">
    <property type="protein sequence ID" value="HGU34233.1"/>
    <property type="molecule type" value="Genomic_DNA"/>
</dbReference>
<reference evidence="6" key="1">
    <citation type="journal article" date="2020" name="mSystems">
        <title>Genome- and Community-Level Interaction Insights into Carbon Utilization and Element Cycling Functions of Hydrothermarchaeota in Hydrothermal Sediment.</title>
        <authorList>
            <person name="Zhou Z."/>
            <person name="Liu Y."/>
            <person name="Xu W."/>
            <person name="Pan J."/>
            <person name="Luo Z.H."/>
            <person name="Li M."/>
        </authorList>
    </citation>
    <scope>NUCLEOTIDE SEQUENCE [LARGE SCALE GENOMIC DNA]</scope>
    <source>
        <strain evidence="6">SpSt-477</strain>
    </source>
</reference>
<comment type="similarity">
    <text evidence="2">Belongs to the 5'-nucleotidase family.</text>
</comment>
<keyword evidence="2" id="KW-0378">Hydrolase</keyword>
<evidence type="ECO:0000256" key="2">
    <source>
        <dbReference type="RuleBase" id="RU362119"/>
    </source>
</evidence>
<dbReference type="InterPro" id="IPR008334">
    <property type="entry name" value="5'-Nucleotdase_C"/>
</dbReference>
<dbReference type="AlphaFoldDB" id="A0A7C4VS72"/>
<dbReference type="InterPro" id="IPR006179">
    <property type="entry name" value="5_nucleotidase/apyrase"/>
</dbReference>
<dbReference type="SUPFAM" id="SSF55816">
    <property type="entry name" value="5'-nucleotidase (syn. UDP-sugar hydrolase), C-terminal domain"/>
    <property type="match status" value="1"/>
</dbReference>
<comment type="caution">
    <text evidence="6">The sequence shown here is derived from an EMBL/GenBank/DDBJ whole genome shotgun (WGS) entry which is preliminary data.</text>
</comment>
<organism evidence="6">
    <name type="scientific">Desulfatirhabdium butyrativorans</name>
    <dbReference type="NCBI Taxonomy" id="340467"/>
    <lineage>
        <taxon>Bacteria</taxon>
        <taxon>Pseudomonadati</taxon>
        <taxon>Thermodesulfobacteriota</taxon>
        <taxon>Desulfobacteria</taxon>
        <taxon>Desulfobacterales</taxon>
        <taxon>Desulfatirhabdiaceae</taxon>
        <taxon>Desulfatirhabdium</taxon>
    </lineage>
</organism>
<dbReference type="GO" id="GO:0000166">
    <property type="term" value="F:nucleotide binding"/>
    <property type="evidence" value="ECO:0007669"/>
    <property type="project" value="UniProtKB-KW"/>
</dbReference>
<keyword evidence="3" id="KW-0812">Transmembrane</keyword>
<proteinExistence type="inferred from homology"/>
<dbReference type="InterPro" id="IPR029052">
    <property type="entry name" value="Metallo-depent_PP-like"/>
</dbReference>
<dbReference type="Gene3D" id="3.60.21.10">
    <property type="match status" value="1"/>
</dbReference>
<dbReference type="PANTHER" id="PTHR11575">
    <property type="entry name" value="5'-NUCLEOTIDASE-RELATED"/>
    <property type="match status" value="1"/>
</dbReference>
<gene>
    <name evidence="6" type="ORF">ENS29_15515</name>
</gene>
<evidence type="ECO:0000313" key="6">
    <source>
        <dbReference type="EMBL" id="HGU34233.1"/>
    </source>
</evidence>
<dbReference type="Pfam" id="PF00149">
    <property type="entry name" value="Metallophos"/>
    <property type="match status" value="1"/>
</dbReference>
<dbReference type="InterPro" id="IPR004843">
    <property type="entry name" value="Calcineurin-like_PHP"/>
</dbReference>
<dbReference type="SUPFAM" id="SSF56300">
    <property type="entry name" value="Metallo-dependent phosphatases"/>
    <property type="match status" value="1"/>
</dbReference>
<dbReference type="PRINTS" id="PR01607">
    <property type="entry name" value="APYRASEFAMLY"/>
</dbReference>
<dbReference type="GO" id="GO:0016787">
    <property type="term" value="F:hydrolase activity"/>
    <property type="evidence" value="ECO:0007669"/>
    <property type="project" value="UniProtKB-KW"/>
</dbReference>
<feature type="domain" description="5'-Nucleotidase C-terminal" evidence="5">
    <location>
        <begin position="419"/>
        <end position="568"/>
    </location>
</feature>
<feature type="domain" description="Calcineurin-like phosphoesterase" evidence="4">
    <location>
        <begin position="85"/>
        <end position="319"/>
    </location>
</feature>
<accession>A0A7C4VS72</accession>
<protein>
    <submittedName>
        <fullName evidence="6">Bifunctional metallophosphatase/5'-nucleotidase</fullName>
    </submittedName>
</protein>
<dbReference type="GO" id="GO:0009166">
    <property type="term" value="P:nucleotide catabolic process"/>
    <property type="evidence" value="ECO:0007669"/>
    <property type="project" value="InterPro"/>
</dbReference>
<dbReference type="Pfam" id="PF02872">
    <property type="entry name" value="5_nucleotid_C"/>
    <property type="match status" value="1"/>
</dbReference>
<sequence>MTVNDRFYLMPMRSSRRAHFPCPCPTETRKRSESAMLRFSSPLMNTRCLMRMLAGWIAVFLVFSGLLFSEDAGAAADKREQRLLLLFTGDLHSQVLPRRLSGDPADVREVGGYARLAGRIREAVHRYDGETLVVDAGDFSMGTVFHTLFRSESLELRLMGEMGYEVTTLGNHDFDFHPDGLARSLTAALSSGKRLPRIVSSNVVFSASGPEDRSLREAFLRYPVVPYTVVEKGGFRIGIFGLLGKDAQIDAPFAKPVTFSDPIQAAREMVATLRHEERVDVILCLSHSGISGNPKHSEDELLARSVPDIDVIVSGHTHSVLLEPLRIGQTVVGAAGSYGNYLGAIDLLLKPGERPTLLRYELLPVTETVATDPVIASEIQSAIPLIDREFLSVYGMHFGQVLAESPGDFPTVESTYDHPGETGLGDLITDAFRHAVHQAEGAPSAFVHMAIQPLGNIRDRLLRGPVRVEDVFRVLSLGLGPDGMPGYPLMTVYLNGSEVKRLLEVETTISGIKRDAHLQMSGVRFRYNPHRLPFDRVTEILVESSDGSWQPPAADRLYRIVLNSYTAQMVDYVSRVSHGLLVMTPKRADGSQMKDWKEGIVYDRGAQGDREIKEWIALARYMERFSDEDGDGVPDIPLRYLKPEGRIVVEPSWNPLRLIYPAGEVTRWAVFGGGMLFGISVWIFRAKRRKRRPIGTSS</sequence>
<keyword evidence="3" id="KW-1133">Transmembrane helix</keyword>
<evidence type="ECO:0000259" key="4">
    <source>
        <dbReference type="Pfam" id="PF00149"/>
    </source>
</evidence>
<dbReference type="PANTHER" id="PTHR11575:SF24">
    <property type="entry name" value="5'-NUCLEOTIDASE"/>
    <property type="match status" value="1"/>
</dbReference>
<keyword evidence="2" id="KW-0547">Nucleotide-binding</keyword>
<feature type="transmembrane region" description="Helical" evidence="3">
    <location>
        <begin position="665"/>
        <end position="684"/>
    </location>
</feature>
<name>A0A7C4VS72_9BACT</name>
<dbReference type="Gene3D" id="3.90.780.10">
    <property type="entry name" value="5'-Nucleotidase, C-terminal domain"/>
    <property type="match status" value="1"/>
</dbReference>
<keyword evidence="3" id="KW-0472">Membrane</keyword>
<dbReference type="InterPro" id="IPR036907">
    <property type="entry name" value="5'-Nucleotdase_C_sf"/>
</dbReference>